<dbReference type="GO" id="GO:0005524">
    <property type="term" value="F:ATP binding"/>
    <property type="evidence" value="ECO:0007669"/>
    <property type="project" value="UniProtKB-KW"/>
</dbReference>
<feature type="domain" description="Sigma-54 factor interaction" evidence="7">
    <location>
        <begin position="153"/>
        <end position="382"/>
    </location>
</feature>
<sequence length="458" mass="51201">MKEHLLIADDDPDVVSALRYLLLTEGFDVTTAGSPQELLEATNTQRFSAILMDLNYSKDTTSGQEGLQLIQQLHDRDASLPIVAMTAWGSIDTAVKAMQAGARDFVQKPWENARLLSILANQIRLAKAEQKTCKLSEENKILRNELTPVGDDVFCRSAAMREAMAKIEQVARSDASMLLTGENGTGKSFLVNRIHELSERREHPLIKVNMGTITDTLFESEMFGHLKGSFTDAHETRIGRIELADGGTLFLDEIGNTPYSQQAKLLRVLEDYHYEKVGSSQTQVSDCRLICATNTNLEAAVSDGSFRKDLLYRINTVVIEVPPLRNRKEDILPFAELLLESLKRKYNKPNLIFSAATRQALQSYCWPGNVRELVHVVERSAILAQDIIEPQVTGVAESPDSQNDGVDSARKELTLEQIEKQAIQNRIHQHQGDSFRVADSLGLSKSAFYRHLKKHGLK</sequence>
<evidence type="ECO:0000256" key="1">
    <source>
        <dbReference type="ARBA" id="ARBA00022741"/>
    </source>
</evidence>
<dbReference type="SUPFAM" id="SSF46689">
    <property type="entry name" value="Homeodomain-like"/>
    <property type="match status" value="1"/>
</dbReference>
<dbReference type="PANTHER" id="PTHR32071">
    <property type="entry name" value="TRANSCRIPTIONAL REGULATORY PROTEIN"/>
    <property type="match status" value="1"/>
</dbReference>
<evidence type="ECO:0000313" key="9">
    <source>
        <dbReference type="EMBL" id="PCJ27467.1"/>
    </source>
</evidence>
<dbReference type="EMBL" id="NVVJ01000006">
    <property type="protein sequence ID" value="PCJ27467.1"/>
    <property type="molecule type" value="Genomic_DNA"/>
</dbReference>
<evidence type="ECO:0000259" key="7">
    <source>
        <dbReference type="PROSITE" id="PS50045"/>
    </source>
</evidence>
<feature type="domain" description="Response regulatory" evidence="8">
    <location>
        <begin position="4"/>
        <end position="123"/>
    </location>
</feature>
<evidence type="ECO:0000256" key="4">
    <source>
        <dbReference type="ARBA" id="ARBA00023125"/>
    </source>
</evidence>
<dbReference type="Gene3D" id="1.10.8.60">
    <property type="match status" value="1"/>
</dbReference>
<dbReference type="GO" id="GO:0003677">
    <property type="term" value="F:DNA binding"/>
    <property type="evidence" value="ECO:0007669"/>
    <property type="project" value="UniProtKB-KW"/>
</dbReference>
<dbReference type="Proteomes" id="UP000218327">
    <property type="component" value="Unassembled WGS sequence"/>
</dbReference>
<dbReference type="PROSITE" id="PS50045">
    <property type="entry name" value="SIGMA54_INTERACT_4"/>
    <property type="match status" value="1"/>
</dbReference>
<comment type="caution">
    <text evidence="9">The sequence shown here is derived from an EMBL/GenBank/DDBJ whole genome shotgun (WGS) entry which is preliminary data.</text>
</comment>
<dbReference type="InterPro" id="IPR009057">
    <property type="entry name" value="Homeodomain-like_sf"/>
</dbReference>
<dbReference type="CDD" id="cd00009">
    <property type="entry name" value="AAA"/>
    <property type="match status" value="1"/>
</dbReference>
<organism evidence="9 10">
    <name type="scientific">SAR86 cluster bacterium</name>
    <dbReference type="NCBI Taxonomy" id="2030880"/>
    <lineage>
        <taxon>Bacteria</taxon>
        <taxon>Pseudomonadati</taxon>
        <taxon>Pseudomonadota</taxon>
        <taxon>Gammaproteobacteria</taxon>
        <taxon>SAR86 cluster</taxon>
    </lineage>
</organism>
<dbReference type="InterPro" id="IPR002078">
    <property type="entry name" value="Sigma_54_int"/>
</dbReference>
<dbReference type="PANTHER" id="PTHR32071:SF113">
    <property type="entry name" value="ALGINATE BIOSYNTHESIS TRANSCRIPTIONAL REGULATORY PROTEIN ALGB"/>
    <property type="match status" value="1"/>
</dbReference>
<dbReference type="Gene3D" id="3.40.50.2300">
    <property type="match status" value="1"/>
</dbReference>
<evidence type="ECO:0000256" key="2">
    <source>
        <dbReference type="ARBA" id="ARBA00022840"/>
    </source>
</evidence>
<dbReference type="GO" id="GO:0000160">
    <property type="term" value="P:phosphorelay signal transduction system"/>
    <property type="evidence" value="ECO:0007669"/>
    <property type="project" value="InterPro"/>
</dbReference>
<gene>
    <name evidence="9" type="ORF">COA96_02920</name>
</gene>
<dbReference type="Pfam" id="PF00158">
    <property type="entry name" value="Sigma54_activat"/>
    <property type="match status" value="1"/>
</dbReference>
<dbReference type="InterPro" id="IPR058031">
    <property type="entry name" value="AAA_lid_NorR"/>
</dbReference>
<evidence type="ECO:0000256" key="3">
    <source>
        <dbReference type="ARBA" id="ARBA00023015"/>
    </source>
</evidence>
<evidence type="ECO:0000259" key="8">
    <source>
        <dbReference type="PROSITE" id="PS50110"/>
    </source>
</evidence>
<dbReference type="InterPro" id="IPR001789">
    <property type="entry name" value="Sig_transdc_resp-reg_receiver"/>
</dbReference>
<dbReference type="FunFam" id="3.40.50.300:FF:000006">
    <property type="entry name" value="DNA-binding transcriptional regulator NtrC"/>
    <property type="match status" value="1"/>
</dbReference>
<feature type="modified residue" description="4-aspartylphosphate" evidence="6">
    <location>
        <position position="53"/>
    </location>
</feature>
<name>A0A2A5B7B3_9GAMM</name>
<dbReference type="InterPro" id="IPR003593">
    <property type="entry name" value="AAA+_ATPase"/>
</dbReference>
<dbReference type="Gene3D" id="1.10.10.60">
    <property type="entry name" value="Homeodomain-like"/>
    <property type="match status" value="1"/>
</dbReference>
<keyword evidence="3" id="KW-0805">Transcription regulation</keyword>
<dbReference type="InterPro" id="IPR027417">
    <property type="entry name" value="P-loop_NTPase"/>
</dbReference>
<dbReference type="PROSITE" id="PS00688">
    <property type="entry name" value="SIGMA54_INTERACT_3"/>
    <property type="match status" value="1"/>
</dbReference>
<evidence type="ECO:0000256" key="6">
    <source>
        <dbReference type="PROSITE-ProRule" id="PRU00169"/>
    </source>
</evidence>
<dbReference type="PROSITE" id="PS50110">
    <property type="entry name" value="RESPONSE_REGULATORY"/>
    <property type="match status" value="1"/>
</dbReference>
<dbReference type="InterPro" id="IPR025943">
    <property type="entry name" value="Sigma_54_int_dom_ATP-bd_2"/>
</dbReference>
<dbReference type="Gene3D" id="3.40.50.300">
    <property type="entry name" value="P-loop containing nucleotide triphosphate hydrolases"/>
    <property type="match status" value="1"/>
</dbReference>
<dbReference type="SUPFAM" id="SSF52172">
    <property type="entry name" value="CheY-like"/>
    <property type="match status" value="1"/>
</dbReference>
<dbReference type="SUPFAM" id="SSF52540">
    <property type="entry name" value="P-loop containing nucleoside triphosphate hydrolases"/>
    <property type="match status" value="1"/>
</dbReference>
<reference evidence="10" key="1">
    <citation type="submission" date="2017-08" db="EMBL/GenBank/DDBJ databases">
        <title>A dynamic microbial community with high functional redundancy inhabits the cold, oxic subseafloor aquifer.</title>
        <authorList>
            <person name="Tully B.J."/>
            <person name="Wheat C.G."/>
            <person name="Glazer B.T."/>
            <person name="Huber J.A."/>
        </authorList>
    </citation>
    <scope>NUCLEOTIDE SEQUENCE [LARGE SCALE GENOMIC DNA]</scope>
</reference>
<keyword evidence="5" id="KW-0804">Transcription</keyword>
<protein>
    <submittedName>
        <fullName evidence="9">Sigma-54-dependent Fis family transcriptional regulator</fullName>
    </submittedName>
</protein>
<dbReference type="InterPro" id="IPR025944">
    <property type="entry name" value="Sigma_54_int_dom_CS"/>
</dbReference>
<dbReference type="SMART" id="SM00382">
    <property type="entry name" value="AAA"/>
    <property type="match status" value="1"/>
</dbReference>
<proteinExistence type="predicted"/>
<dbReference type="GO" id="GO:0006355">
    <property type="term" value="P:regulation of DNA-templated transcription"/>
    <property type="evidence" value="ECO:0007669"/>
    <property type="project" value="InterPro"/>
</dbReference>
<accession>A0A2A5B7B3</accession>
<evidence type="ECO:0000256" key="5">
    <source>
        <dbReference type="ARBA" id="ARBA00023163"/>
    </source>
</evidence>
<keyword evidence="1" id="KW-0547">Nucleotide-binding</keyword>
<dbReference type="AlphaFoldDB" id="A0A2A5B7B3"/>
<evidence type="ECO:0000313" key="10">
    <source>
        <dbReference type="Proteomes" id="UP000218327"/>
    </source>
</evidence>
<dbReference type="Pfam" id="PF25601">
    <property type="entry name" value="AAA_lid_14"/>
    <property type="match status" value="1"/>
</dbReference>
<dbReference type="InterPro" id="IPR011006">
    <property type="entry name" value="CheY-like_superfamily"/>
</dbReference>
<dbReference type="SMART" id="SM00448">
    <property type="entry name" value="REC"/>
    <property type="match status" value="1"/>
</dbReference>
<dbReference type="Pfam" id="PF00072">
    <property type="entry name" value="Response_reg"/>
    <property type="match status" value="1"/>
</dbReference>
<keyword evidence="6" id="KW-0597">Phosphoprotein</keyword>
<dbReference type="PROSITE" id="PS00676">
    <property type="entry name" value="SIGMA54_INTERACT_2"/>
    <property type="match status" value="1"/>
</dbReference>
<keyword evidence="2" id="KW-0067">ATP-binding</keyword>
<keyword evidence="4" id="KW-0238">DNA-binding</keyword>